<evidence type="ECO:0000256" key="3">
    <source>
        <dbReference type="ARBA" id="ARBA00022692"/>
    </source>
</evidence>
<keyword evidence="2" id="KW-0490">MHC I</keyword>
<gene>
    <name evidence="12" type="primary">Ha1f</name>
    <name evidence="12" type="ORF">TRILEU_R13706</name>
</gene>
<protein>
    <submittedName>
        <fullName evidence="12">HA1F protein</fullName>
    </submittedName>
</protein>
<dbReference type="GO" id="GO:0009897">
    <property type="term" value="C:external side of plasma membrane"/>
    <property type="evidence" value="ECO:0007669"/>
    <property type="project" value="TreeGrafter"/>
</dbReference>
<dbReference type="OrthoDB" id="8936120at2759"/>
<evidence type="ECO:0000256" key="8">
    <source>
        <dbReference type="ARBA" id="ARBA00023157"/>
    </source>
</evidence>
<comment type="similarity">
    <text evidence="10">Belongs to the MHC class I family.</text>
</comment>
<keyword evidence="4" id="KW-0732">Signal</keyword>
<feature type="non-terminal residue" evidence="12">
    <location>
        <position position="1"/>
    </location>
</feature>
<comment type="subcellular location">
    <subcellularLocation>
        <location evidence="1">Membrane</location>
        <topology evidence="1">Single-pass type I membrane protein</topology>
    </subcellularLocation>
</comment>
<evidence type="ECO:0000256" key="10">
    <source>
        <dbReference type="RuleBase" id="RU004439"/>
    </source>
</evidence>
<comment type="caution">
    <text evidence="12">The sequence shown here is derived from an EMBL/GenBank/DDBJ whole genome shotgun (WGS) entry which is preliminary data.</text>
</comment>
<feature type="non-terminal residue" evidence="12">
    <location>
        <position position="126"/>
    </location>
</feature>
<dbReference type="InterPro" id="IPR037055">
    <property type="entry name" value="MHC_I-like_Ag-recog_sf"/>
</dbReference>
<evidence type="ECO:0000256" key="7">
    <source>
        <dbReference type="ARBA" id="ARBA00023136"/>
    </source>
</evidence>
<keyword evidence="13" id="KW-1185">Reference proteome</keyword>
<proteinExistence type="inferred from homology"/>
<evidence type="ECO:0000313" key="13">
    <source>
        <dbReference type="Proteomes" id="UP000627253"/>
    </source>
</evidence>
<dbReference type="GO" id="GO:0042612">
    <property type="term" value="C:MHC class I protein complex"/>
    <property type="evidence" value="ECO:0007669"/>
    <property type="project" value="UniProtKB-KW"/>
</dbReference>
<evidence type="ECO:0000259" key="11">
    <source>
        <dbReference type="Pfam" id="PF00129"/>
    </source>
</evidence>
<dbReference type="Proteomes" id="UP000627253">
    <property type="component" value="Unassembled WGS sequence"/>
</dbReference>
<evidence type="ECO:0000256" key="4">
    <source>
        <dbReference type="ARBA" id="ARBA00022729"/>
    </source>
</evidence>
<reference evidence="12" key="1">
    <citation type="submission" date="2020-02" db="EMBL/GenBank/DDBJ databases">
        <title>Bird 10,000 Genomes (B10K) Project - Family phase.</title>
        <authorList>
            <person name="Zhang G."/>
        </authorList>
    </citation>
    <scope>NUCLEOTIDE SEQUENCE</scope>
    <source>
        <strain evidence="12">B10K-DU-002-37</strain>
        <tissue evidence="12">Muscle</tissue>
    </source>
</reference>
<dbReference type="InterPro" id="IPR011161">
    <property type="entry name" value="MHC_I-like_Ag-recog"/>
</dbReference>
<feature type="domain" description="MHC class I-like antigen recognition-like" evidence="11">
    <location>
        <begin position="12"/>
        <end position="100"/>
    </location>
</feature>
<keyword evidence="7" id="KW-0472">Membrane</keyword>
<dbReference type="Gene3D" id="3.30.500.10">
    <property type="entry name" value="MHC class I-like antigen recognition-like"/>
    <property type="match status" value="1"/>
</dbReference>
<dbReference type="AlphaFoldDB" id="A0A852J123"/>
<evidence type="ECO:0000256" key="9">
    <source>
        <dbReference type="ARBA" id="ARBA00023180"/>
    </source>
</evidence>
<dbReference type="InterPro" id="IPR011162">
    <property type="entry name" value="MHC_I/II-like_Ag-recog"/>
</dbReference>
<keyword evidence="8" id="KW-1015">Disulfide bond</keyword>
<keyword evidence="3" id="KW-0812">Transmembrane</keyword>
<evidence type="ECO:0000256" key="2">
    <source>
        <dbReference type="ARBA" id="ARBA00022451"/>
    </source>
</evidence>
<sequence>QQPLSHAGGVSGGETWQSMVGCDLLDDGSTRGYFQNAYDGRDFLSFDMGTMTFTAADEVALVTKRNWEEDGTVAERWKHYLQNTCVEWLKKYLSYGREVLERKERPTVRVSGKETQGTLTLSCRVY</sequence>
<dbReference type="Pfam" id="PF00129">
    <property type="entry name" value="MHC_I"/>
    <property type="match status" value="1"/>
</dbReference>
<dbReference type="SUPFAM" id="SSF54452">
    <property type="entry name" value="MHC antigen-recognition domain"/>
    <property type="match status" value="1"/>
</dbReference>
<evidence type="ECO:0000256" key="5">
    <source>
        <dbReference type="ARBA" id="ARBA00022859"/>
    </source>
</evidence>
<dbReference type="PANTHER" id="PTHR16675">
    <property type="entry name" value="MHC CLASS I-RELATED"/>
    <property type="match status" value="1"/>
</dbReference>
<dbReference type="EMBL" id="WAAF01015650">
    <property type="protein sequence ID" value="NXX47975.1"/>
    <property type="molecule type" value="Genomic_DNA"/>
</dbReference>
<dbReference type="GO" id="GO:0005615">
    <property type="term" value="C:extracellular space"/>
    <property type="evidence" value="ECO:0007669"/>
    <property type="project" value="TreeGrafter"/>
</dbReference>
<name>A0A852J123_9PICI</name>
<dbReference type="PRINTS" id="PR01638">
    <property type="entry name" value="MHCCLASSI"/>
</dbReference>
<keyword evidence="9" id="KW-0325">Glycoprotein</keyword>
<keyword evidence="6" id="KW-1133">Transmembrane helix</keyword>
<keyword evidence="5" id="KW-0391">Immunity</keyword>
<dbReference type="GO" id="GO:0002474">
    <property type="term" value="P:antigen processing and presentation of peptide antigen via MHC class I"/>
    <property type="evidence" value="ECO:0007669"/>
    <property type="project" value="UniProtKB-KW"/>
</dbReference>
<dbReference type="PANTHER" id="PTHR16675:SF242">
    <property type="entry name" value="MAJOR HISTOCOMPATIBILITY COMPLEX CLASS I-RELATED GENE PROTEIN"/>
    <property type="match status" value="1"/>
</dbReference>
<evidence type="ECO:0000313" key="12">
    <source>
        <dbReference type="EMBL" id="NXX47975.1"/>
    </source>
</evidence>
<dbReference type="InterPro" id="IPR050208">
    <property type="entry name" value="MHC_class-I_related"/>
</dbReference>
<dbReference type="InterPro" id="IPR001039">
    <property type="entry name" value="MHC_I_a_a1/a2"/>
</dbReference>
<evidence type="ECO:0000256" key="1">
    <source>
        <dbReference type="ARBA" id="ARBA00004479"/>
    </source>
</evidence>
<accession>A0A852J123</accession>
<organism evidence="12 13">
    <name type="scientific">Tricholaema leucomelas</name>
    <name type="common">pied barbet</name>
    <dbReference type="NCBI Taxonomy" id="240729"/>
    <lineage>
        <taxon>Eukaryota</taxon>
        <taxon>Metazoa</taxon>
        <taxon>Chordata</taxon>
        <taxon>Craniata</taxon>
        <taxon>Vertebrata</taxon>
        <taxon>Euteleostomi</taxon>
        <taxon>Archelosauria</taxon>
        <taxon>Archosauria</taxon>
        <taxon>Dinosauria</taxon>
        <taxon>Saurischia</taxon>
        <taxon>Theropoda</taxon>
        <taxon>Coelurosauria</taxon>
        <taxon>Aves</taxon>
        <taxon>Neognathae</taxon>
        <taxon>Neoaves</taxon>
        <taxon>Telluraves</taxon>
        <taxon>Coraciimorphae</taxon>
        <taxon>Piciformes</taxon>
        <taxon>Lybiidae</taxon>
        <taxon>Tricholaema lacrymosa</taxon>
    </lineage>
</organism>
<dbReference type="GO" id="GO:0006955">
    <property type="term" value="P:immune response"/>
    <property type="evidence" value="ECO:0007669"/>
    <property type="project" value="TreeGrafter"/>
</dbReference>
<evidence type="ECO:0000256" key="6">
    <source>
        <dbReference type="ARBA" id="ARBA00022989"/>
    </source>
</evidence>